<reference evidence="1 2" key="1">
    <citation type="submission" date="2020-12" db="EMBL/GenBank/DDBJ databases">
        <title>Chryseobacterium endoalhailicus sp. nov., isolated from seed of leguminous plant.</title>
        <authorList>
            <person name="Zhang X."/>
        </authorList>
    </citation>
    <scope>NUCLEOTIDE SEQUENCE [LARGE SCALE GENOMIC DNA]</scope>
    <source>
        <strain evidence="1 2">L7</strain>
    </source>
</reference>
<dbReference type="RefSeq" id="WP_202089210.1">
    <property type="nucleotide sequence ID" value="NZ_JAELVM010000001.1"/>
</dbReference>
<dbReference type="Proteomes" id="UP000661696">
    <property type="component" value="Unassembled WGS sequence"/>
</dbReference>
<sequence length="47" mass="5341">MKNLKKINKEQLKKIKGGAILPDDDFCGTWCFGVWHPCTINHLACPQ</sequence>
<evidence type="ECO:0008006" key="3">
    <source>
        <dbReference type="Google" id="ProtNLM"/>
    </source>
</evidence>
<name>A0ABS1QC56_9FLAO</name>
<keyword evidence="2" id="KW-1185">Reference proteome</keyword>
<evidence type="ECO:0000313" key="2">
    <source>
        <dbReference type="Proteomes" id="UP000661696"/>
    </source>
</evidence>
<accession>A0ABS1QC56</accession>
<protein>
    <recommendedName>
        <fullName evidence="3">Bacteriocin</fullName>
    </recommendedName>
</protein>
<dbReference type="NCBIfam" id="NF047798">
    <property type="entry name" value="leader_Chryseo"/>
    <property type="match status" value="1"/>
</dbReference>
<evidence type="ECO:0000313" key="1">
    <source>
        <dbReference type="EMBL" id="MBL1219872.1"/>
    </source>
</evidence>
<comment type="caution">
    <text evidence="1">The sequence shown here is derived from an EMBL/GenBank/DDBJ whole genome shotgun (WGS) entry which is preliminary data.</text>
</comment>
<dbReference type="InterPro" id="IPR058074">
    <property type="entry name" value="Bacteriocin-like"/>
</dbReference>
<proteinExistence type="predicted"/>
<dbReference type="EMBL" id="JAELVM010000001">
    <property type="protein sequence ID" value="MBL1219872.1"/>
    <property type="molecule type" value="Genomic_DNA"/>
</dbReference>
<gene>
    <name evidence="1" type="ORF">JET18_03430</name>
</gene>
<organism evidence="1 2">
    <name type="scientific">Chryseobacterium endalhagicum</name>
    <dbReference type="NCBI Taxonomy" id="2797638"/>
    <lineage>
        <taxon>Bacteria</taxon>
        <taxon>Pseudomonadati</taxon>
        <taxon>Bacteroidota</taxon>
        <taxon>Flavobacteriia</taxon>
        <taxon>Flavobacteriales</taxon>
        <taxon>Weeksellaceae</taxon>
        <taxon>Chryseobacterium group</taxon>
        <taxon>Chryseobacterium</taxon>
    </lineage>
</organism>